<protein>
    <submittedName>
        <fullName evidence="1">Uncharacterized protein</fullName>
    </submittedName>
</protein>
<reference evidence="1" key="2">
    <citation type="submission" date="2025-09" db="UniProtKB">
        <authorList>
            <consortium name="EnsemblPlants"/>
        </authorList>
    </citation>
    <scope>IDENTIFICATION</scope>
</reference>
<organism evidence="1 2">
    <name type="scientific">Avena sativa</name>
    <name type="common">Oat</name>
    <dbReference type="NCBI Taxonomy" id="4498"/>
    <lineage>
        <taxon>Eukaryota</taxon>
        <taxon>Viridiplantae</taxon>
        <taxon>Streptophyta</taxon>
        <taxon>Embryophyta</taxon>
        <taxon>Tracheophyta</taxon>
        <taxon>Spermatophyta</taxon>
        <taxon>Magnoliopsida</taxon>
        <taxon>Liliopsida</taxon>
        <taxon>Poales</taxon>
        <taxon>Poaceae</taxon>
        <taxon>BOP clade</taxon>
        <taxon>Pooideae</taxon>
        <taxon>Poodae</taxon>
        <taxon>Poeae</taxon>
        <taxon>Poeae Chloroplast Group 1 (Aveneae type)</taxon>
        <taxon>Aveninae</taxon>
        <taxon>Avena</taxon>
    </lineage>
</organism>
<evidence type="ECO:0000313" key="1">
    <source>
        <dbReference type="EnsemblPlants" id="AVESA.00010b.r2.7AG1191240.1.CDS"/>
    </source>
</evidence>
<accession>A0ACD5ZMB2</accession>
<name>A0ACD5ZMB2_AVESA</name>
<dbReference type="EnsemblPlants" id="AVESA.00010b.r2.7AG1191240.1">
    <property type="protein sequence ID" value="AVESA.00010b.r2.7AG1191240.1.CDS"/>
    <property type="gene ID" value="AVESA.00010b.r2.7AG1191240"/>
</dbReference>
<proteinExistence type="predicted"/>
<dbReference type="Proteomes" id="UP001732700">
    <property type="component" value="Chromosome 7A"/>
</dbReference>
<sequence>MEIAGRQDRISKQLGDAALGCILYYLPAKEAARAAVLSSRWRHAFCGVHAISLEEPEDPISPDYDDEDTRSGSPCSHCDHDGTPRFASTVTAALLARNRRPDAPPPPLRALRVALYCYSREDASAVDHWVSYALSHAASPPAGLDLVLRLDREPLCSRPYGLHVRRSKVAHHGRFDGPSPHMEYTQRSIIDIFRCTVEEVQPSRKRHRPSASSSSPDESDSEEDARPRRMPRRRTSSSESSSLDDSDSSSDSSDSSVDDTLHSLEYRGAVPEMSLVTIHGGVSGLVSCKVDICGEEVSTADELAKLRDLLQQLASTKHLHLQSPRLGAGVDHEALARFPAYPCLLHLELTGRLPHGDDGVAAESPQGSGYPNPLCKKAELLDAHQLRYNEHEVLAAPAVTIPCLTNRVREINLVHYHGGRAQRTLAKFLLCNAPVLEKLYCGFARGPLWVQTKLKDEMQGWAMNKPEHNIFA</sequence>
<evidence type="ECO:0000313" key="2">
    <source>
        <dbReference type="Proteomes" id="UP001732700"/>
    </source>
</evidence>
<reference evidence="1" key="1">
    <citation type="submission" date="2021-05" db="EMBL/GenBank/DDBJ databases">
        <authorList>
            <person name="Scholz U."/>
            <person name="Mascher M."/>
            <person name="Fiebig A."/>
        </authorList>
    </citation>
    <scope>NUCLEOTIDE SEQUENCE [LARGE SCALE GENOMIC DNA]</scope>
</reference>
<keyword evidence="2" id="KW-1185">Reference proteome</keyword>